<evidence type="ECO:0000256" key="2">
    <source>
        <dbReference type="ARBA" id="ARBA00007931"/>
    </source>
</evidence>
<comment type="subcellular location">
    <subcellularLocation>
        <location evidence="1 14">Cell membrane</location>
        <topology evidence="1 14">Multi-pass membrane protein</topology>
    </subcellularLocation>
</comment>
<evidence type="ECO:0000313" key="16">
    <source>
        <dbReference type="EMBL" id="MFC6238520.1"/>
    </source>
</evidence>
<feature type="transmembrane region" description="Helical" evidence="14">
    <location>
        <begin position="20"/>
        <end position="43"/>
    </location>
</feature>
<dbReference type="PANTHER" id="PTHR39188">
    <property type="entry name" value="MEMBRANE-ASSOCIATED ZINC METALLOPROTEASE M50B"/>
    <property type="match status" value="1"/>
</dbReference>
<feature type="transmembrane region" description="Helical" evidence="14">
    <location>
        <begin position="86"/>
        <end position="105"/>
    </location>
</feature>
<dbReference type="Proteomes" id="UP001596138">
    <property type="component" value="Unassembled WGS sequence"/>
</dbReference>
<evidence type="ECO:0000256" key="6">
    <source>
        <dbReference type="ARBA" id="ARBA00022723"/>
    </source>
</evidence>
<feature type="transmembrane region" description="Helical" evidence="14">
    <location>
        <begin position="193"/>
        <end position="218"/>
    </location>
</feature>
<evidence type="ECO:0000256" key="3">
    <source>
        <dbReference type="ARBA" id="ARBA00022475"/>
    </source>
</evidence>
<keyword evidence="5 14" id="KW-0812">Transmembrane</keyword>
<evidence type="ECO:0000313" key="17">
    <source>
        <dbReference type="Proteomes" id="UP001596138"/>
    </source>
</evidence>
<dbReference type="PIRSF" id="PIRSF006404">
    <property type="entry name" value="UCP006404_Pept_M50_CBS"/>
    <property type="match status" value="1"/>
</dbReference>
<reference evidence="17" key="1">
    <citation type="journal article" date="2019" name="Int. J. Syst. Evol. Microbiol.">
        <title>The Global Catalogue of Microorganisms (GCM) 10K type strain sequencing project: providing services to taxonomists for standard genome sequencing and annotation.</title>
        <authorList>
            <consortium name="The Broad Institute Genomics Platform"/>
            <consortium name="The Broad Institute Genome Sequencing Center for Infectious Disease"/>
            <person name="Wu L."/>
            <person name="Ma J."/>
        </authorList>
    </citation>
    <scope>NUCLEOTIDE SEQUENCE [LARGE SCALE GENOMIC DNA]</scope>
    <source>
        <strain evidence="17">CGMCC 4.7317</strain>
    </source>
</reference>
<keyword evidence="11 14" id="KW-0482">Metalloprotease</keyword>
<keyword evidence="9 14" id="KW-0862">Zinc</keyword>
<keyword evidence="10 14" id="KW-1133">Transmembrane helix</keyword>
<dbReference type="GO" id="GO:0006508">
    <property type="term" value="P:proteolysis"/>
    <property type="evidence" value="ECO:0007669"/>
    <property type="project" value="UniProtKB-KW"/>
</dbReference>
<accession>A0ABW1T2N7</accession>
<dbReference type="CDD" id="cd06164">
    <property type="entry name" value="S2P-M50_SpoIVFB_CBS"/>
    <property type="match status" value="1"/>
</dbReference>
<comment type="cofactor">
    <cofactor evidence="14">
        <name>Zn(2+)</name>
        <dbReference type="ChEBI" id="CHEBI:29105"/>
    </cofactor>
    <text evidence="14">Binds 1 zinc ion per subunit.</text>
</comment>
<keyword evidence="13 14" id="KW-0472">Membrane</keyword>
<sequence>MSNEQEAAPTPARGGSGLTFRLGGIPVSLPWSSLLGVALIAYLYNDNLRIDRSDLGQVVLWSLVFAVLFYLSILGHELAHAWSARAFGFPVHQITLWFFGGWTSYERRIASAWREAVIAASGPISSVLIGLAWLWFARSPLSGDSTLASVAALLGYANIVLGIWNALPGLPLDGGGVLRSIVWGITKDENRGTIVAAWAGRAVAVFVFLLPFLLAWRFGGRPDLVSIVFAGMIGAYLYAGASDALKRARLMSRVPALEARGLVRPAVVVPHDLPLAEALRRLEATGARAIAVSDSSGTVVAVAQEDAVAAVPVERRPWVPVSSVSTTLDPGARLHIALAGDPLLRAMQDVPATDYAVHDDTGTVVGILTTKDVEKALGV</sequence>
<feature type="domain" description="Peptidase M50" evidence="15">
    <location>
        <begin position="65"/>
        <end position="137"/>
    </location>
</feature>
<evidence type="ECO:0000259" key="15">
    <source>
        <dbReference type="Pfam" id="PF02163"/>
    </source>
</evidence>
<feature type="transmembrane region" description="Helical" evidence="14">
    <location>
        <begin position="55"/>
        <end position="74"/>
    </location>
</feature>
<keyword evidence="12" id="KW-0129">CBS domain</keyword>
<evidence type="ECO:0000256" key="10">
    <source>
        <dbReference type="ARBA" id="ARBA00022989"/>
    </source>
</evidence>
<keyword evidence="8 14" id="KW-0378">Hydrolase</keyword>
<dbReference type="RefSeq" id="WP_386766805.1">
    <property type="nucleotide sequence ID" value="NZ_JBHSTI010000008.1"/>
</dbReference>
<evidence type="ECO:0000256" key="9">
    <source>
        <dbReference type="ARBA" id="ARBA00022833"/>
    </source>
</evidence>
<comment type="similarity">
    <text evidence="2 14">Belongs to the peptidase M50B family.</text>
</comment>
<evidence type="ECO:0000256" key="14">
    <source>
        <dbReference type="PIRNR" id="PIRNR006404"/>
    </source>
</evidence>
<feature type="domain" description="Peptidase M50" evidence="15">
    <location>
        <begin position="146"/>
        <end position="204"/>
    </location>
</feature>
<evidence type="ECO:0000256" key="7">
    <source>
        <dbReference type="ARBA" id="ARBA00022737"/>
    </source>
</evidence>
<keyword evidence="6 14" id="KW-0479">Metal-binding</keyword>
<gene>
    <name evidence="16" type="ORF">ACFQGU_11575</name>
</gene>
<organism evidence="16 17">
    <name type="scientific">Longivirga aurantiaca</name>
    <dbReference type="NCBI Taxonomy" id="1837743"/>
    <lineage>
        <taxon>Bacteria</taxon>
        <taxon>Bacillati</taxon>
        <taxon>Actinomycetota</taxon>
        <taxon>Actinomycetes</taxon>
        <taxon>Sporichthyales</taxon>
        <taxon>Sporichthyaceae</taxon>
        <taxon>Longivirga</taxon>
    </lineage>
</organism>
<dbReference type="SUPFAM" id="SSF54631">
    <property type="entry name" value="CBS-domain pair"/>
    <property type="match status" value="1"/>
</dbReference>
<keyword evidence="7" id="KW-0677">Repeat</keyword>
<evidence type="ECO:0000256" key="12">
    <source>
        <dbReference type="ARBA" id="ARBA00023122"/>
    </source>
</evidence>
<dbReference type="Gene3D" id="3.10.580.10">
    <property type="entry name" value="CBS-domain"/>
    <property type="match status" value="1"/>
</dbReference>
<dbReference type="InterPro" id="IPR046342">
    <property type="entry name" value="CBS_dom_sf"/>
</dbReference>
<feature type="transmembrane region" description="Helical" evidence="14">
    <location>
        <begin position="148"/>
        <end position="172"/>
    </location>
</feature>
<comment type="caution">
    <text evidence="16">The sequence shown here is derived from an EMBL/GenBank/DDBJ whole genome shotgun (WGS) entry which is preliminary data.</text>
</comment>
<dbReference type="Pfam" id="PF02163">
    <property type="entry name" value="Peptidase_M50"/>
    <property type="match status" value="2"/>
</dbReference>
<evidence type="ECO:0000256" key="5">
    <source>
        <dbReference type="ARBA" id="ARBA00022692"/>
    </source>
</evidence>
<dbReference type="GO" id="GO:0008233">
    <property type="term" value="F:peptidase activity"/>
    <property type="evidence" value="ECO:0007669"/>
    <property type="project" value="UniProtKB-KW"/>
</dbReference>
<keyword evidence="3 14" id="KW-1003">Cell membrane</keyword>
<keyword evidence="4 14" id="KW-0645">Protease</keyword>
<dbReference type="PANTHER" id="PTHR39188:SF3">
    <property type="entry name" value="STAGE IV SPORULATION PROTEIN FB"/>
    <property type="match status" value="1"/>
</dbReference>
<evidence type="ECO:0000256" key="4">
    <source>
        <dbReference type="ARBA" id="ARBA00022670"/>
    </source>
</evidence>
<evidence type="ECO:0000256" key="13">
    <source>
        <dbReference type="ARBA" id="ARBA00023136"/>
    </source>
</evidence>
<evidence type="ECO:0000256" key="1">
    <source>
        <dbReference type="ARBA" id="ARBA00004651"/>
    </source>
</evidence>
<protein>
    <recommendedName>
        <fullName evidence="14">Zinc metalloprotease</fullName>
    </recommendedName>
</protein>
<evidence type="ECO:0000256" key="8">
    <source>
        <dbReference type="ARBA" id="ARBA00022801"/>
    </source>
</evidence>
<feature type="transmembrane region" description="Helical" evidence="14">
    <location>
        <begin position="224"/>
        <end position="241"/>
    </location>
</feature>
<dbReference type="EMBL" id="JBHSTI010000008">
    <property type="protein sequence ID" value="MFC6238520.1"/>
    <property type="molecule type" value="Genomic_DNA"/>
</dbReference>
<proteinExistence type="inferred from homology"/>
<dbReference type="InterPro" id="IPR008915">
    <property type="entry name" value="Peptidase_M50"/>
</dbReference>
<evidence type="ECO:0000256" key="11">
    <source>
        <dbReference type="ARBA" id="ARBA00023049"/>
    </source>
</evidence>
<name>A0ABW1T2N7_9ACTN</name>
<dbReference type="InterPro" id="IPR016483">
    <property type="entry name" value="UCP006404_Pept_M50_CBS"/>
</dbReference>
<keyword evidence="17" id="KW-1185">Reference proteome</keyword>
<feature type="transmembrane region" description="Helical" evidence="14">
    <location>
        <begin position="117"/>
        <end position="136"/>
    </location>
</feature>